<dbReference type="InterPro" id="IPR001628">
    <property type="entry name" value="Znf_hrmn_rcpt"/>
</dbReference>
<dbReference type="Gene3D" id="3.30.50.10">
    <property type="entry name" value="Erythroid Transcription Factor GATA-1, subunit A"/>
    <property type="match status" value="1"/>
</dbReference>
<organism evidence="1 2">
    <name type="scientific">Pristionchus pacificus</name>
    <name type="common">Parasitic nematode worm</name>
    <dbReference type="NCBI Taxonomy" id="54126"/>
    <lineage>
        <taxon>Eukaryota</taxon>
        <taxon>Metazoa</taxon>
        <taxon>Ecdysozoa</taxon>
        <taxon>Nematoda</taxon>
        <taxon>Chromadorea</taxon>
        <taxon>Rhabditida</taxon>
        <taxon>Rhabditina</taxon>
        <taxon>Diplogasteromorpha</taxon>
        <taxon>Diplogasteroidea</taxon>
        <taxon>Neodiplogasteridae</taxon>
        <taxon>Pristionchus</taxon>
    </lineage>
</organism>
<protein>
    <submittedName>
        <fullName evidence="1">Nuclear receptor</fullName>
    </submittedName>
</protein>
<dbReference type="GO" id="GO:0005634">
    <property type="term" value="C:nucleus"/>
    <property type="evidence" value="ECO:0000318"/>
    <property type="project" value="GO_Central"/>
</dbReference>
<reference evidence="1" key="2">
    <citation type="submission" date="2022-06" db="UniProtKB">
        <authorList>
            <consortium name="EnsemblMetazoa"/>
        </authorList>
    </citation>
    <scope>IDENTIFICATION</scope>
    <source>
        <strain evidence="1">PS312</strain>
    </source>
</reference>
<dbReference type="SMART" id="SM00399">
    <property type="entry name" value="ZnF_C4"/>
    <property type="match status" value="1"/>
</dbReference>
<dbReference type="SUPFAM" id="SSF48508">
    <property type="entry name" value="Nuclear receptor ligand-binding domain"/>
    <property type="match status" value="1"/>
</dbReference>
<dbReference type="PANTHER" id="PTHR46011:SF6">
    <property type="entry name" value="HIGH ZINC ACTIVATED NUCLEAR RECEPTOR PROTEIN"/>
    <property type="match status" value="1"/>
</dbReference>
<dbReference type="PANTHER" id="PTHR46011">
    <property type="entry name" value="NUCLEAR HORMONE RECEPTOR FAMILY MEMBER NHR-86-RELATED"/>
    <property type="match status" value="1"/>
</dbReference>
<dbReference type="InterPro" id="IPR000536">
    <property type="entry name" value="Nucl_hrmn_rcpt_lig-bd"/>
</dbReference>
<keyword evidence="2" id="KW-1185">Reference proteome</keyword>
<dbReference type="Proteomes" id="UP000005239">
    <property type="component" value="Unassembled WGS sequence"/>
</dbReference>
<dbReference type="InterPro" id="IPR013088">
    <property type="entry name" value="Znf_NHR/GATA"/>
</dbReference>
<accession>A0A2A6CKQ4</accession>
<reference evidence="2" key="1">
    <citation type="journal article" date="2008" name="Nat. Genet.">
        <title>The Pristionchus pacificus genome provides a unique perspective on nematode lifestyle and parasitism.</title>
        <authorList>
            <person name="Dieterich C."/>
            <person name="Clifton S.W."/>
            <person name="Schuster L.N."/>
            <person name="Chinwalla A."/>
            <person name="Delehaunty K."/>
            <person name="Dinkelacker I."/>
            <person name="Fulton L."/>
            <person name="Fulton R."/>
            <person name="Godfrey J."/>
            <person name="Minx P."/>
            <person name="Mitreva M."/>
            <person name="Roeseler W."/>
            <person name="Tian H."/>
            <person name="Witte H."/>
            <person name="Yang S.P."/>
            <person name="Wilson R.K."/>
            <person name="Sommer R.J."/>
        </authorList>
    </citation>
    <scope>NUCLEOTIDE SEQUENCE [LARGE SCALE GENOMIC DNA]</scope>
    <source>
        <strain evidence="2">PS312</strain>
    </source>
</reference>
<dbReference type="Pfam" id="PF00104">
    <property type="entry name" value="Hormone_recep"/>
    <property type="match status" value="1"/>
</dbReference>
<dbReference type="GO" id="GO:0008270">
    <property type="term" value="F:zinc ion binding"/>
    <property type="evidence" value="ECO:0007669"/>
    <property type="project" value="InterPro"/>
</dbReference>
<dbReference type="SMART" id="SM00430">
    <property type="entry name" value="HOLI"/>
    <property type="match status" value="1"/>
</dbReference>
<gene>
    <name evidence="1" type="primary">WBGene00105035</name>
</gene>
<dbReference type="Pfam" id="PF00105">
    <property type="entry name" value="zf-C4"/>
    <property type="match status" value="1"/>
</dbReference>
<accession>A0A8R1YD08</accession>
<dbReference type="EnsemblMetazoa" id="PPA15481.1">
    <property type="protein sequence ID" value="PPA15481.1"/>
    <property type="gene ID" value="WBGene00105035"/>
</dbReference>
<dbReference type="SUPFAM" id="SSF57716">
    <property type="entry name" value="Glucocorticoid receptor-like (DNA-binding domain)"/>
    <property type="match status" value="1"/>
</dbReference>
<dbReference type="GO" id="GO:0043565">
    <property type="term" value="F:sequence-specific DNA binding"/>
    <property type="evidence" value="ECO:0007669"/>
    <property type="project" value="InterPro"/>
</dbReference>
<dbReference type="Gene3D" id="1.10.565.10">
    <property type="entry name" value="Retinoid X Receptor"/>
    <property type="match status" value="1"/>
</dbReference>
<dbReference type="PROSITE" id="PS51030">
    <property type="entry name" value="NUCLEAR_REC_DBD_2"/>
    <property type="match status" value="1"/>
</dbReference>
<dbReference type="InterPro" id="IPR035500">
    <property type="entry name" value="NHR-like_dom_sf"/>
</dbReference>
<sequence length="347" mass="39509">MPAEAICLICSVPIHNSNLGIDSCRACAVFYRRHLNDKELRCRKGTNDCIEKNVRPHCRKCRFAKFAAVLGEYSLDHQQTILPADSEDPGSSSSEGNSIHESKDKSRHFNFFSSFTEKSSLFDRMKKAYSNALKGDGQVFYTVNYGAKLSSLAILKSGLMQFCEAVFDEFSLLPQDDKDCIIEKSALTIQSIDGLYRAAHHFPGLKILTPTYTFYVNSRIIDDFEDGFAFNNVPEIIRDMKDNFTNFVDNIRVRFDKIKPSNEEFLAMIGLSLWSSEETELNENIVRKHRSRILSELHKLYANRGIEDYSSRLGEIFCLLESIEKTVESAEEGISMINLMNSINLHD</sequence>
<name>A0A2A6CKQ4_PRIPA</name>
<evidence type="ECO:0000313" key="1">
    <source>
        <dbReference type="EnsemblMetazoa" id="PPA15481.1"/>
    </source>
</evidence>
<proteinExistence type="predicted"/>
<dbReference type="AlphaFoldDB" id="A0A2A6CKQ4"/>
<dbReference type="PROSITE" id="PS51843">
    <property type="entry name" value="NR_LBD"/>
    <property type="match status" value="1"/>
</dbReference>
<dbReference type="GO" id="GO:0003700">
    <property type="term" value="F:DNA-binding transcription factor activity"/>
    <property type="evidence" value="ECO:0000318"/>
    <property type="project" value="GO_Central"/>
</dbReference>
<evidence type="ECO:0000313" key="2">
    <source>
        <dbReference type="Proteomes" id="UP000005239"/>
    </source>
</evidence>